<name>A0A7W6ZRN8_9HYPH</name>
<keyword evidence="3" id="KW-1185">Reference proteome</keyword>
<dbReference type="EMBL" id="JACIIG010000002">
    <property type="protein sequence ID" value="MBB4566952.1"/>
    <property type="molecule type" value="Genomic_DNA"/>
</dbReference>
<proteinExistence type="predicted"/>
<evidence type="ECO:0000313" key="2">
    <source>
        <dbReference type="EMBL" id="MBB4566952.1"/>
    </source>
</evidence>
<dbReference type="Gene3D" id="1.20.1260.10">
    <property type="match status" value="1"/>
</dbReference>
<reference evidence="2 3" key="1">
    <citation type="submission" date="2020-08" db="EMBL/GenBank/DDBJ databases">
        <title>Genomic Encyclopedia of Type Strains, Phase IV (KMG-V): Genome sequencing to study the core and pangenomes of soil and plant-associated prokaryotes.</title>
        <authorList>
            <person name="Whitman W."/>
        </authorList>
    </citation>
    <scope>NUCLEOTIDE SEQUENCE [LARGE SCALE GENOMIC DNA]</scope>
    <source>
        <strain evidence="2 3">SEMIA 492</strain>
    </source>
</reference>
<feature type="domain" description="DUF4142" evidence="1">
    <location>
        <begin position="4"/>
        <end position="138"/>
    </location>
</feature>
<dbReference type="InterPro" id="IPR025419">
    <property type="entry name" value="DUF4142"/>
</dbReference>
<dbReference type="PANTHER" id="PTHR38593:SF1">
    <property type="entry name" value="BLR2558 PROTEIN"/>
    <property type="match status" value="1"/>
</dbReference>
<dbReference type="InterPro" id="IPR012347">
    <property type="entry name" value="Ferritin-like"/>
</dbReference>
<accession>A0A7W6ZRN8</accession>
<dbReference type="RefSeq" id="WP_051263906.1">
    <property type="nucleotide sequence ID" value="NZ_JACIIG010000002.1"/>
</dbReference>
<dbReference type="GeneID" id="32530622"/>
<gene>
    <name evidence="2" type="ORF">GGE60_001053</name>
</gene>
<evidence type="ECO:0000313" key="3">
    <source>
        <dbReference type="Proteomes" id="UP000543836"/>
    </source>
</evidence>
<dbReference type="Pfam" id="PF13628">
    <property type="entry name" value="DUF4142"/>
    <property type="match status" value="1"/>
</dbReference>
<dbReference type="Proteomes" id="UP000543836">
    <property type="component" value="Unassembled WGS sequence"/>
</dbReference>
<dbReference type="PANTHER" id="PTHR38593">
    <property type="entry name" value="BLR2558 PROTEIN"/>
    <property type="match status" value="1"/>
</dbReference>
<evidence type="ECO:0000259" key="1">
    <source>
        <dbReference type="Pfam" id="PF13628"/>
    </source>
</evidence>
<organism evidence="2 3">
    <name type="scientific">Rhizobium leucaenae</name>
    <dbReference type="NCBI Taxonomy" id="29450"/>
    <lineage>
        <taxon>Bacteria</taxon>
        <taxon>Pseudomonadati</taxon>
        <taxon>Pseudomonadota</taxon>
        <taxon>Alphaproteobacteria</taxon>
        <taxon>Hyphomicrobiales</taxon>
        <taxon>Rhizobiaceae</taxon>
        <taxon>Rhizobium/Agrobacterium group</taxon>
        <taxon>Rhizobium</taxon>
    </lineage>
</organism>
<dbReference type="OrthoDB" id="9101320at2"/>
<comment type="caution">
    <text evidence="2">The sequence shown here is derived from an EMBL/GenBank/DDBJ whole genome shotgun (WGS) entry which is preliminary data.</text>
</comment>
<protein>
    <submittedName>
        <fullName evidence="2">Putative membrane protein</fullName>
    </submittedName>
</protein>
<sequence>MAKSDKQFLSDAIKGDNAEITLGQLAAEKGGSDVVRSFGQTLVTGHRKAKDEATTLAADLEVNVSEGIAGDAQQELEKLQHLAGSEFDKEFVSFMVTDHEKAISEFKEKAGEGNRQVPELAAKTLPTLQKHLELAQSLSGR</sequence>
<dbReference type="AlphaFoldDB" id="A0A7W6ZRN8"/>